<dbReference type="FunFam" id="3.20.20.140:FF:000005">
    <property type="entry name" value="TatD family hydrolase"/>
    <property type="match status" value="1"/>
</dbReference>
<evidence type="ECO:0000256" key="3">
    <source>
        <dbReference type="ARBA" id="ARBA00022801"/>
    </source>
</evidence>
<evidence type="ECO:0000313" key="7">
    <source>
        <dbReference type="Proteomes" id="UP001154255"/>
    </source>
</evidence>
<dbReference type="InterPro" id="IPR032466">
    <property type="entry name" value="Metal_Hydrolase"/>
</dbReference>
<comment type="similarity">
    <text evidence="1">Belongs to the metallo-dependent hydrolases superfamily. TatD-type hydrolase family.</text>
</comment>
<dbReference type="NCBIfam" id="TIGR00010">
    <property type="entry name" value="YchF/TatD family DNA exonuclease"/>
    <property type="match status" value="1"/>
</dbReference>
<dbReference type="RefSeq" id="WP_271788840.1">
    <property type="nucleotide sequence ID" value="NZ_CAMXCM010000001.1"/>
</dbReference>
<evidence type="ECO:0000313" key="8">
    <source>
        <dbReference type="Proteomes" id="UP001154259"/>
    </source>
</evidence>
<proteinExistence type="inferred from homology"/>
<dbReference type="InterPro" id="IPR001130">
    <property type="entry name" value="TatD-like"/>
</dbReference>
<dbReference type="SUPFAM" id="SSF51556">
    <property type="entry name" value="Metallo-dependent hydrolases"/>
    <property type="match status" value="1"/>
</dbReference>
<evidence type="ECO:0000313" key="5">
    <source>
        <dbReference type="EMBL" id="CAI3928677.1"/>
    </source>
</evidence>
<dbReference type="InterPro" id="IPR015991">
    <property type="entry name" value="TatD/YcfH-like"/>
</dbReference>
<evidence type="ECO:0000256" key="1">
    <source>
        <dbReference type="ARBA" id="ARBA00009275"/>
    </source>
</evidence>
<dbReference type="EMBL" id="CAMXCM010000001">
    <property type="protein sequence ID" value="CAI3932196.1"/>
    <property type="molecule type" value="Genomic_DNA"/>
</dbReference>
<dbReference type="Pfam" id="PF01026">
    <property type="entry name" value="TatD_DNase"/>
    <property type="match status" value="1"/>
</dbReference>
<evidence type="ECO:0000256" key="4">
    <source>
        <dbReference type="PIRSR" id="PIRSR005902-1"/>
    </source>
</evidence>
<evidence type="ECO:0000256" key="2">
    <source>
        <dbReference type="ARBA" id="ARBA00022723"/>
    </source>
</evidence>
<reference evidence="6" key="1">
    <citation type="submission" date="2022-10" db="EMBL/GenBank/DDBJ databases">
        <authorList>
            <person name="Botero Cardona J."/>
        </authorList>
    </citation>
    <scope>NUCLEOTIDE SEQUENCE</scope>
    <source>
        <strain evidence="6">LMG 31819</strain>
        <strain evidence="5">R-53529</strain>
    </source>
</reference>
<feature type="binding site" evidence="4">
    <location>
        <position position="95"/>
    </location>
    <ligand>
        <name>a divalent metal cation</name>
        <dbReference type="ChEBI" id="CHEBI:60240"/>
        <label>1</label>
    </ligand>
</feature>
<evidence type="ECO:0000313" key="6">
    <source>
        <dbReference type="EMBL" id="CAI3932196.1"/>
    </source>
</evidence>
<dbReference type="EMBL" id="CAMXCS010000001">
    <property type="protein sequence ID" value="CAI3928677.1"/>
    <property type="molecule type" value="Genomic_DNA"/>
</dbReference>
<feature type="binding site" evidence="4">
    <location>
        <position position="159"/>
    </location>
    <ligand>
        <name>a divalent metal cation</name>
        <dbReference type="ChEBI" id="CHEBI:60240"/>
        <label>2</label>
    </ligand>
</feature>
<dbReference type="PROSITE" id="PS01137">
    <property type="entry name" value="TATD_1"/>
    <property type="match status" value="1"/>
</dbReference>
<dbReference type="PROSITE" id="PS01091">
    <property type="entry name" value="TATD_3"/>
    <property type="match status" value="1"/>
</dbReference>
<name>A0A9W4XHB8_9PROT</name>
<protein>
    <submittedName>
        <fullName evidence="5 6">3'-&gt;5' ssDNA/RNA exonuclease TatD (TatD)</fullName>
    </submittedName>
</protein>
<dbReference type="Proteomes" id="UP001154255">
    <property type="component" value="Unassembled WGS sequence"/>
</dbReference>
<comment type="caution">
    <text evidence="6">The sequence shown here is derived from an EMBL/GenBank/DDBJ whole genome shotgun (WGS) entry which is preliminary data.</text>
</comment>
<keyword evidence="3" id="KW-0378">Hydrolase</keyword>
<dbReference type="PROSITE" id="PS01090">
    <property type="entry name" value="TATD_2"/>
    <property type="match status" value="1"/>
</dbReference>
<dbReference type="PANTHER" id="PTHR46124:SF2">
    <property type="entry name" value="D-AMINOACYL-TRNA DEACYLASE"/>
    <property type="match status" value="1"/>
</dbReference>
<organism evidence="6 7">
    <name type="scientific">Commensalibacter communis</name>
    <dbReference type="NCBI Taxonomy" id="2972786"/>
    <lineage>
        <taxon>Bacteria</taxon>
        <taxon>Pseudomonadati</taxon>
        <taxon>Pseudomonadota</taxon>
        <taxon>Alphaproteobacteria</taxon>
        <taxon>Acetobacterales</taxon>
        <taxon>Acetobacteraceae</taxon>
    </lineage>
</organism>
<dbReference type="PANTHER" id="PTHR46124">
    <property type="entry name" value="D-AMINOACYL-TRNA DEACYLASE"/>
    <property type="match status" value="1"/>
</dbReference>
<dbReference type="Gene3D" id="3.20.20.140">
    <property type="entry name" value="Metal-dependent hydrolases"/>
    <property type="match status" value="1"/>
</dbReference>
<feature type="binding site" evidence="4">
    <location>
        <position position="7"/>
    </location>
    <ligand>
        <name>a divalent metal cation</name>
        <dbReference type="ChEBI" id="CHEBI:60240"/>
        <label>1</label>
    </ligand>
</feature>
<keyword evidence="8" id="KW-1185">Reference proteome</keyword>
<dbReference type="GO" id="GO:0004536">
    <property type="term" value="F:DNA nuclease activity"/>
    <property type="evidence" value="ECO:0007669"/>
    <property type="project" value="InterPro"/>
</dbReference>
<dbReference type="PIRSF" id="PIRSF005902">
    <property type="entry name" value="DNase_TatD"/>
    <property type="match status" value="1"/>
</dbReference>
<dbReference type="GO" id="GO:0046872">
    <property type="term" value="F:metal ion binding"/>
    <property type="evidence" value="ECO:0007669"/>
    <property type="project" value="UniProtKB-KW"/>
</dbReference>
<feature type="binding site" evidence="4">
    <location>
        <position position="9"/>
    </location>
    <ligand>
        <name>a divalent metal cation</name>
        <dbReference type="ChEBI" id="CHEBI:60240"/>
        <label>1</label>
    </ligand>
</feature>
<dbReference type="AlphaFoldDB" id="A0A9W4XHB8"/>
<feature type="binding site" evidence="4">
    <location>
        <position position="209"/>
    </location>
    <ligand>
        <name>a divalent metal cation</name>
        <dbReference type="ChEBI" id="CHEBI:60240"/>
        <label>1</label>
    </ligand>
</feature>
<keyword evidence="2 4" id="KW-0479">Metal-binding</keyword>
<dbReference type="GO" id="GO:0004527">
    <property type="term" value="F:exonuclease activity"/>
    <property type="evidence" value="ECO:0007669"/>
    <property type="project" value="UniProtKB-KW"/>
</dbReference>
<dbReference type="CDD" id="cd01310">
    <property type="entry name" value="TatD_DNAse"/>
    <property type="match status" value="1"/>
</dbReference>
<keyword evidence="6" id="KW-0269">Exonuclease</keyword>
<dbReference type="Proteomes" id="UP001154259">
    <property type="component" value="Unassembled WGS sequence"/>
</dbReference>
<accession>A0A9W4XHB8</accession>
<feature type="binding site" evidence="4">
    <location>
        <position position="132"/>
    </location>
    <ligand>
        <name>a divalent metal cation</name>
        <dbReference type="ChEBI" id="CHEBI:60240"/>
        <label>2</label>
    </ligand>
</feature>
<dbReference type="GO" id="GO:0005829">
    <property type="term" value="C:cytosol"/>
    <property type="evidence" value="ECO:0007669"/>
    <property type="project" value="TreeGrafter"/>
</dbReference>
<sequence length="262" mass="29380">MRLVDSHCHLDFFSDEELVTLLDHAEEAKLGEVVTIGTRISKADMQKRITTFTRPDLKVWCTVGTHPEYVQDEAFATADEIAALTDHPQVIGIGETGLDYFYGEPHVFIKQQEFFRAHLQAAQKTQLPVCIHAREADEDIARILQEETQNGGSFPFLIHCFTSSLALAQAAIDLGGYISISGIATFKKAQELRDVIVQLPRDRLLVETDSPYLAPVPYRGKRNEPAFVAHTAKYVAALLDMAESEFIDQTTSNFHRLFTKAK</sequence>
<dbReference type="InterPro" id="IPR018228">
    <property type="entry name" value="DNase_TatD-rel_CS"/>
</dbReference>
<gene>
    <name evidence="5" type="ORF">R53529_LOCUS390</name>
    <name evidence="6" type="ORF">R53530_LOCUS711</name>
</gene>
<keyword evidence="6" id="KW-0540">Nuclease</keyword>